<dbReference type="AlphaFoldDB" id="A0A368FAP4"/>
<organism evidence="1 2">
    <name type="scientific">Ancylostoma caninum</name>
    <name type="common">Dog hookworm</name>
    <dbReference type="NCBI Taxonomy" id="29170"/>
    <lineage>
        <taxon>Eukaryota</taxon>
        <taxon>Metazoa</taxon>
        <taxon>Ecdysozoa</taxon>
        <taxon>Nematoda</taxon>
        <taxon>Chromadorea</taxon>
        <taxon>Rhabditida</taxon>
        <taxon>Rhabditina</taxon>
        <taxon>Rhabditomorpha</taxon>
        <taxon>Strongyloidea</taxon>
        <taxon>Ancylostomatidae</taxon>
        <taxon>Ancylostomatinae</taxon>
        <taxon>Ancylostoma</taxon>
    </lineage>
</organism>
<evidence type="ECO:0000313" key="1">
    <source>
        <dbReference type="EMBL" id="RCN28688.1"/>
    </source>
</evidence>
<sequence length="120" mass="13737">MKDFPRIRDHAIVTVFFLIAGITSVRAFMTQQSSPESPGYEELKRATPHCDDGMHPILVNILNQLRTATTAEERLEVFRDMKKTPYLMAAFIKMIDYREIIANPQPEFLSESDVCCLPNC</sequence>
<keyword evidence="2" id="KW-1185">Reference proteome</keyword>
<reference evidence="1 2" key="1">
    <citation type="submission" date="2014-10" db="EMBL/GenBank/DDBJ databases">
        <title>Draft genome of the hookworm Ancylostoma caninum.</title>
        <authorList>
            <person name="Mitreva M."/>
        </authorList>
    </citation>
    <scope>NUCLEOTIDE SEQUENCE [LARGE SCALE GENOMIC DNA]</scope>
    <source>
        <strain evidence="1 2">Baltimore</strain>
    </source>
</reference>
<name>A0A368FAP4_ANCCA</name>
<dbReference type="OrthoDB" id="5864129at2759"/>
<evidence type="ECO:0000313" key="2">
    <source>
        <dbReference type="Proteomes" id="UP000252519"/>
    </source>
</evidence>
<gene>
    <name evidence="1" type="ORF">ANCCAN_25567</name>
</gene>
<protein>
    <submittedName>
        <fullName evidence="1">Uncharacterized protein</fullName>
    </submittedName>
</protein>
<dbReference type="EMBL" id="JOJR01002402">
    <property type="protein sequence ID" value="RCN28688.1"/>
    <property type="molecule type" value="Genomic_DNA"/>
</dbReference>
<dbReference type="Proteomes" id="UP000252519">
    <property type="component" value="Unassembled WGS sequence"/>
</dbReference>
<proteinExistence type="predicted"/>
<accession>A0A368FAP4</accession>
<comment type="caution">
    <text evidence="1">The sequence shown here is derived from an EMBL/GenBank/DDBJ whole genome shotgun (WGS) entry which is preliminary data.</text>
</comment>